<organism evidence="3 4">
    <name type="scientific">Phytophthora sojae (strain P6497)</name>
    <name type="common">Soybean stem and root rot agent</name>
    <name type="synonym">Phytophthora megasperma f. sp. glycines</name>
    <dbReference type="NCBI Taxonomy" id="1094619"/>
    <lineage>
        <taxon>Eukaryota</taxon>
        <taxon>Sar</taxon>
        <taxon>Stramenopiles</taxon>
        <taxon>Oomycota</taxon>
        <taxon>Peronosporomycetes</taxon>
        <taxon>Peronosporales</taxon>
        <taxon>Peronosporaceae</taxon>
        <taxon>Phytophthora</taxon>
    </lineage>
</organism>
<dbReference type="KEGG" id="psoj:PHYSODRAFT_257139"/>
<dbReference type="RefSeq" id="XP_009532656.1">
    <property type="nucleotide sequence ID" value="XM_009534361.1"/>
</dbReference>
<sequence>MTSTHRAVKKTIESGVTAFAPRPAPTYRFVLTSQAEKVKILLEDRKSKKQWSTGFLDEKEYVTTTNSIPNATLADYVKLFKDALEYLMDRSPEEVDDDFEGNSASEKSIDSDGGDSDADSEQEATGLDPGKIRRSLTPLGDDALQLELTVKIRVFRSAWNAKYAFRLEPLSLDRVGILEAKLRDVQEELEQTKQSLAEEKAKKVIHLSAASKNVPKLKGSSLEWIIDNEFFTLANEENSICFLVAGWYVISLKVFLAPQLATSCVQLQRNAERIASDTVPCGTQATTASITYSSYFEIEDELSVIVMGSPANVGAELTAVKFDD</sequence>
<keyword evidence="4" id="KW-1185">Reference proteome</keyword>
<dbReference type="AlphaFoldDB" id="G4ZW41"/>
<keyword evidence="1" id="KW-0175">Coiled coil</keyword>
<dbReference type="EMBL" id="JH159157">
    <property type="protein sequence ID" value="EGZ12323.1"/>
    <property type="molecule type" value="Genomic_DNA"/>
</dbReference>
<accession>G4ZW41</accession>
<evidence type="ECO:0000256" key="1">
    <source>
        <dbReference type="SAM" id="Coils"/>
    </source>
</evidence>
<proteinExistence type="predicted"/>
<dbReference type="OMA" id="MAETTEC"/>
<dbReference type="Proteomes" id="UP000002640">
    <property type="component" value="Unassembled WGS sequence"/>
</dbReference>
<feature type="region of interest" description="Disordered" evidence="2">
    <location>
        <begin position="92"/>
        <end position="133"/>
    </location>
</feature>
<dbReference type="GeneID" id="20638833"/>
<gene>
    <name evidence="3" type="ORF">PHYSODRAFT_257139</name>
</gene>
<protein>
    <submittedName>
        <fullName evidence="3">Uncharacterized protein</fullName>
    </submittedName>
</protein>
<feature type="compositionally biased region" description="Acidic residues" evidence="2">
    <location>
        <begin position="112"/>
        <end position="122"/>
    </location>
</feature>
<name>G4ZW41_PHYSP</name>
<evidence type="ECO:0000256" key="2">
    <source>
        <dbReference type="SAM" id="MobiDB-lite"/>
    </source>
</evidence>
<evidence type="ECO:0000313" key="4">
    <source>
        <dbReference type="Proteomes" id="UP000002640"/>
    </source>
</evidence>
<evidence type="ECO:0000313" key="3">
    <source>
        <dbReference type="EMBL" id="EGZ12323.1"/>
    </source>
</evidence>
<feature type="coiled-coil region" evidence="1">
    <location>
        <begin position="175"/>
        <end position="202"/>
    </location>
</feature>
<dbReference type="SMR" id="G4ZW41"/>
<dbReference type="InParanoid" id="G4ZW41"/>
<reference evidence="3 4" key="1">
    <citation type="journal article" date="2006" name="Science">
        <title>Phytophthora genome sequences uncover evolutionary origins and mechanisms of pathogenesis.</title>
        <authorList>
            <person name="Tyler B.M."/>
            <person name="Tripathy S."/>
            <person name="Zhang X."/>
            <person name="Dehal P."/>
            <person name="Jiang R.H."/>
            <person name="Aerts A."/>
            <person name="Arredondo F.D."/>
            <person name="Baxter L."/>
            <person name="Bensasson D."/>
            <person name="Beynon J.L."/>
            <person name="Chapman J."/>
            <person name="Damasceno C.M."/>
            <person name="Dorrance A.E."/>
            <person name="Dou D."/>
            <person name="Dickerman A.W."/>
            <person name="Dubchak I.L."/>
            <person name="Garbelotto M."/>
            <person name="Gijzen M."/>
            <person name="Gordon S.G."/>
            <person name="Govers F."/>
            <person name="Grunwald N.J."/>
            <person name="Huang W."/>
            <person name="Ivors K.L."/>
            <person name="Jones R.W."/>
            <person name="Kamoun S."/>
            <person name="Krampis K."/>
            <person name="Lamour K.H."/>
            <person name="Lee M.K."/>
            <person name="McDonald W.H."/>
            <person name="Medina M."/>
            <person name="Meijer H.J."/>
            <person name="Nordberg E.K."/>
            <person name="Maclean D.J."/>
            <person name="Ospina-Giraldo M.D."/>
            <person name="Morris P.F."/>
            <person name="Phuntumart V."/>
            <person name="Putnam N.H."/>
            <person name="Rash S."/>
            <person name="Rose J.K."/>
            <person name="Sakihama Y."/>
            <person name="Salamov A.A."/>
            <person name="Savidor A."/>
            <person name="Scheuring C.F."/>
            <person name="Smith B.M."/>
            <person name="Sobral B.W."/>
            <person name="Terry A."/>
            <person name="Torto-Alalibo T.A."/>
            <person name="Win J."/>
            <person name="Xu Z."/>
            <person name="Zhang H."/>
            <person name="Grigoriev I.V."/>
            <person name="Rokhsar D.S."/>
            <person name="Boore J.L."/>
        </authorList>
    </citation>
    <scope>NUCLEOTIDE SEQUENCE [LARGE SCALE GENOMIC DNA]</scope>
    <source>
        <strain evidence="3 4">P6497</strain>
    </source>
</reference>